<evidence type="ECO:0000313" key="2">
    <source>
        <dbReference type="Proteomes" id="UP000222564"/>
    </source>
</evidence>
<organism evidence="1 2">
    <name type="scientific">Desulforamulus profundi</name>
    <dbReference type="NCBI Taxonomy" id="1383067"/>
    <lineage>
        <taxon>Bacteria</taxon>
        <taxon>Bacillati</taxon>
        <taxon>Bacillota</taxon>
        <taxon>Clostridia</taxon>
        <taxon>Eubacteriales</taxon>
        <taxon>Peptococcaceae</taxon>
        <taxon>Desulforamulus</taxon>
    </lineage>
</organism>
<gene>
    <name evidence="1" type="ORF">P378_09730</name>
</gene>
<protein>
    <submittedName>
        <fullName evidence="1">Uncharacterized protein</fullName>
    </submittedName>
</protein>
<reference evidence="1 2" key="1">
    <citation type="submission" date="2013-09" db="EMBL/GenBank/DDBJ databases">
        <title>Biodegradation of hydrocarbons in the deep terrestrial subsurface : characterization of a microbial consortium composed of two Desulfotomaculum species originating from a deep geological formation.</title>
        <authorList>
            <person name="Aullo T."/>
            <person name="Berlendis S."/>
            <person name="Lascourreges J.-F."/>
            <person name="Dessort D."/>
            <person name="Saint-Laurent S."/>
            <person name="Schraauwers B."/>
            <person name="Mas J."/>
            <person name="Magot M."/>
            <person name="Ranchou-Peyruse A."/>
        </authorList>
    </citation>
    <scope>NUCLEOTIDE SEQUENCE [LARGE SCALE GENOMIC DNA]</scope>
    <source>
        <strain evidence="1 2">Bs107</strain>
    </source>
</reference>
<name>A0A2C6M8B7_9FIRM</name>
<evidence type="ECO:0000313" key="1">
    <source>
        <dbReference type="EMBL" id="PHJ38507.1"/>
    </source>
</evidence>
<dbReference type="Proteomes" id="UP000222564">
    <property type="component" value="Unassembled WGS sequence"/>
</dbReference>
<proteinExistence type="predicted"/>
<dbReference type="EMBL" id="AWQQ01000049">
    <property type="protein sequence ID" value="PHJ38507.1"/>
    <property type="molecule type" value="Genomic_DNA"/>
</dbReference>
<comment type="caution">
    <text evidence="1">The sequence shown here is derived from an EMBL/GenBank/DDBJ whole genome shotgun (WGS) entry which is preliminary data.</text>
</comment>
<dbReference type="AlphaFoldDB" id="A0A2C6M8B7"/>
<keyword evidence="2" id="KW-1185">Reference proteome</keyword>
<sequence length="246" mass="28715">MDFFAEPPHIRAVDWQWSEEIIRLREYAPVIKEILAEGRWRPDFAGWQADRRGWRLDWPSDLETGANLPYLSDWTDGIINELIEQNQQVRKCWDELAGQYPLLQSGANLPPVISDEEEWLEAIGWKRDLTPFRTCLQIIEPSENTPWQLNILLQDQQDPSRLVVWGPAQLEEGTDFQAGEKMPPEWIPHLGRIHQDTKKWIKLIPWLADQKGRSTGIPDRLRTALTEDETWEFLNSNSSCKTEGTF</sequence>
<accession>A0A2C6M8B7</accession>